<organism evidence="2 3">
    <name type="scientific">Durusdinium trenchii</name>
    <dbReference type="NCBI Taxonomy" id="1381693"/>
    <lineage>
        <taxon>Eukaryota</taxon>
        <taxon>Sar</taxon>
        <taxon>Alveolata</taxon>
        <taxon>Dinophyceae</taxon>
        <taxon>Suessiales</taxon>
        <taxon>Symbiodiniaceae</taxon>
        <taxon>Durusdinium</taxon>
    </lineage>
</organism>
<feature type="region of interest" description="Disordered" evidence="1">
    <location>
        <begin position="864"/>
        <end position="907"/>
    </location>
</feature>
<evidence type="ECO:0000313" key="3">
    <source>
        <dbReference type="Proteomes" id="UP001642484"/>
    </source>
</evidence>
<feature type="compositionally biased region" description="Acidic residues" evidence="1">
    <location>
        <begin position="874"/>
        <end position="907"/>
    </location>
</feature>
<feature type="region of interest" description="Disordered" evidence="1">
    <location>
        <begin position="643"/>
        <end position="674"/>
    </location>
</feature>
<proteinExistence type="predicted"/>
<dbReference type="EMBL" id="CAXAMN010021362">
    <property type="protein sequence ID" value="CAK9058670.1"/>
    <property type="molecule type" value="Genomic_DNA"/>
</dbReference>
<feature type="compositionally biased region" description="Low complexity" evidence="1">
    <location>
        <begin position="498"/>
        <end position="519"/>
    </location>
</feature>
<sequence length="907" mass="102496">MPPKKKQKKEHLALPAADDADVDMDPGPSKEHLMKVHDALAVIYSHDMFKDILTAEPLSVKDGGREASLDLPQAASALKNVGVYKCAANFFHQDLFLATHKVPINSAQVQQIKQHWFPSNEPPSLCPFTITVALETPACIGKRPDNGFQRLSPPEPVHALLFALAEAIETKAKVGVLRALKNCILTATFVFEICPIGEQRYWRAANIREEMVEKGLSVQMSLRQRIYEIAGFHEQKKKTEANLGSKKLAGLYTQHLKLASNQEKISESFIDSALTIHRRLLSLPKCQEVLEWCDQNWLSSNAWKSVYALQALIDRAGTPELIAWSLEGMVDGVRMSFIDAGFFVISKLKDSRQSYIEVLKMKRKTLNHCLNQWLNTLDLSKEWKEKIRNFCGSFDNVRKHLSPYPDTQADTAWLLGCPPSVTEICDFLDALVYGSQYDLRYKDAIKSKHEVQDFLNYPSLKSTMEKIEQKVRQETTPEATQERPAEIVAAETEPQPQETEAASASEAAAASESTAPSSTALSEADKALWLQHMRKVLAQHVRFVSDHRTNVDLEKALKETPFMSLRGDPTGLAMFLFDLKKYGEPTTRPDLRTATFREPLYTKLVKSVLTARQEVIGHSHPNLMAGDVAVVFDAGKKGLRNKLMSPWKEGTAKSKENNEEDEEDAEEDQEDEDKPTFCADTLMIGYSESSLAARKKRVRGTCTLKQMEGCHIFTSKKLSLPSRDRKHFAGSTTGDLIANVHMPPWSSEWHLPWKEKKELLGKKHQILVGGKTHDKDDGDKQNSRPRNGSEPVCYHSPPYELCEELIHDFFVKMIIDLTPLDARMAWAALRNRVGYVGIAFNPEHQRLLEERLLTLLEKDMKDPESPLFSAAYAEAEEEQEEEEEEENAENVENEDEEEVWDPLADDE</sequence>
<feature type="region of interest" description="Disordered" evidence="1">
    <location>
        <begin position="467"/>
        <end position="519"/>
    </location>
</feature>
<evidence type="ECO:0000313" key="2">
    <source>
        <dbReference type="EMBL" id="CAK9058670.1"/>
    </source>
</evidence>
<dbReference type="Proteomes" id="UP001642484">
    <property type="component" value="Unassembled WGS sequence"/>
</dbReference>
<reference evidence="2 3" key="1">
    <citation type="submission" date="2024-02" db="EMBL/GenBank/DDBJ databases">
        <authorList>
            <person name="Chen Y."/>
            <person name="Shah S."/>
            <person name="Dougan E. K."/>
            <person name="Thang M."/>
            <person name="Chan C."/>
        </authorList>
    </citation>
    <scope>NUCLEOTIDE SEQUENCE [LARGE SCALE GENOMIC DNA]</scope>
</reference>
<comment type="caution">
    <text evidence="2">The sequence shown here is derived from an EMBL/GenBank/DDBJ whole genome shotgun (WGS) entry which is preliminary data.</text>
</comment>
<keyword evidence="3" id="KW-1185">Reference proteome</keyword>
<feature type="compositionally biased region" description="Acidic residues" evidence="1">
    <location>
        <begin position="658"/>
        <end position="673"/>
    </location>
</feature>
<feature type="compositionally biased region" description="Basic and acidic residues" evidence="1">
    <location>
        <begin position="771"/>
        <end position="782"/>
    </location>
</feature>
<feature type="compositionally biased region" description="Basic and acidic residues" evidence="1">
    <location>
        <begin position="467"/>
        <end position="485"/>
    </location>
</feature>
<protein>
    <submittedName>
        <fullName evidence="2">Uncharacterized protein</fullName>
    </submittedName>
</protein>
<evidence type="ECO:0000256" key="1">
    <source>
        <dbReference type="SAM" id="MobiDB-lite"/>
    </source>
</evidence>
<feature type="region of interest" description="Disordered" evidence="1">
    <location>
        <begin position="767"/>
        <end position="793"/>
    </location>
</feature>
<feature type="region of interest" description="Disordered" evidence="1">
    <location>
        <begin position="1"/>
        <end position="29"/>
    </location>
</feature>
<gene>
    <name evidence="2" type="ORF">CCMP2556_LOCUS28927</name>
</gene>
<accession>A0ABP0N8T4</accession>
<name>A0ABP0N8T4_9DINO</name>